<dbReference type="Proteomes" id="UP001178507">
    <property type="component" value="Unassembled WGS sequence"/>
</dbReference>
<dbReference type="PANTHER" id="PTHR21666">
    <property type="entry name" value="PEPTIDASE-RELATED"/>
    <property type="match status" value="1"/>
</dbReference>
<dbReference type="GO" id="GO:0004222">
    <property type="term" value="F:metalloendopeptidase activity"/>
    <property type="evidence" value="ECO:0007669"/>
    <property type="project" value="TreeGrafter"/>
</dbReference>
<evidence type="ECO:0000313" key="3">
    <source>
        <dbReference type="Proteomes" id="UP001178507"/>
    </source>
</evidence>
<protein>
    <recommendedName>
        <fullName evidence="1">M23ase beta-sheet core domain-containing protein</fullName>
    </recommendedName>
</protein>
<sequence>MRASRSPRAARPRGGDWPGCHVAHGAAPWILGLQDLQSAGFESEDLPDISIDPEDKVLSVFNSTEEERCYCLSLAAAARGRAPLHHSGASSKPTNSAKSSHRGSIKEIIAFVLVLPAKSVMDVCKLRGPAAKDVLTLELQSDIVTLQPPPPLLAGFSYGFPLAGGPFLCSQGHGGKLTHFAHPSTFYALDFDCPVGTAVLAMEDGTVTEVRQSDTVSGIDVRNFFKWNQVTVKQSDGTWAEYVHVEANSAQVGVGSQVRRGQVLARSGDVGFCPTAHLHVELHLSDEPKAPSVPFGFRTAQGEFRCEEGKWYAAEGECERGAAPEHAACVFFGQVRSCSVAKFGPSHEATSNAHP</sequence>
<proteinExistence type="predicted"/>
<dbReference type="InterPro" id="IPR011055">
    <property type="entry name" value="Dup_hybrid_motif"/>
</dbReference>
<dbReference type="SUPFAM" id="SSF51261">
    <property type="entry name" value="Duplicated hybrid motif"/>
    <property type="match status" value="1"/>
</dbReference>
<evidence type="ECO:0000313" key="2">
    <source>
        <dbReference type="EMBL" id="CAJ1370825.1"/>
    </source>
</evidence>
<gene>
    <name evidence="2" type="ORF">EVOR1521_LOCUS1303</name>
</gene>
<name>A0AA36HLK3_9DINO</name>
<dbReference type="Pfam" id="PF01551">
    <property type="entry name" value="Peptidase_M23"/>
    <property type="match status" value="1"/>
</dbReference>
<dbReference type="InterPro" id="IPR016047">
    <property type="entry name" value="M23ase_b-sheet_dom"/>
</dbReference>
<dbReference type="AlphaFoldDB" id="A0AA36HLK3"/>
<dbReference type="Gene3D" id="2.70.70.10">
    <property type="entry name" value="Glucose Permease (Domain IIA)"/>
    <property type="match status" value="1"/>
</dbReference>
<comment type="caution">
    <text evidence="2">The sequence shown here is derived from an EMBL/GenBank/DDBJ whole genome shotgun (WGS) entry which is preliminary data.</text>
</comment>
<dbReference type="PANTHER" id="PTHR21666:SF270">
    <property type="entry name" value="MUREIN HYDROLASE ACTIVATOR ENVC"/>
    <property type="match status" value="1"/>
</dbReference>
<dbReference type="EMBL" id="CAUJNA010000038">
    <property type="protein sequence ID" value="CAJ1370825.1"/>
    <property type="molecule type" value="Genomic_DNA"/>
</dbReference>
<keyword evidence="3" id="KW-1185">Reference proteome</keyword>
<organism evidence="2 3">
    <name type="scientific">Effrenium voratum</name>
    <dbReference type="NCBI Taxonomy" id="2562239"/>
    <lineage>
        <taxon>Eukaryota</taxon>
        <taxon>Sar</taxon>
        <taxon>Alveolata</taxon>
        <taxon>Dinophyceae</taxon>
        <taxon>Suessiales</taxon>
        <taxon>Symbiodiniaceae</taxon>
        <taxon>Effrenium</taxon>
    </lineage>
</organism>
<dbReference type="InterPro" id="IPR050570">
    <property type="entry name" value="Cell_wall_metabolism_enzyme"/>
</dbReference>
<feature type="domain" description="M23ase beta-sheet core" evidence="1">
    <location>
        <begin position="188"/>
        <end position="289"/>
    </location>
</feature>
<accession>A0AA36HLK3</accession>
<evidence type="ECO:0000259" key="1">
    <source>
        <dbReference type="Pfam" id="PF01551"/>
    </source>
</evidence>
<reference evidence="2" key="1">
    <citation type="submission" date="2023-08" db="EMBL/GenBank/DDBJ databases">
        <authorList>
            <person name="Chen Y."/>
            <person name="Shah S."/>
            <person name="Dougan E. K."/>
            <person name="Thang M."/>
            <person name="Chan C."/>
        </authorList>
    </citation>
    <scope>NUCLEOTIDE SEQUENCE</scope>
</reference>
<dbReference type="CDD" id="cd12797">
    <property type="entry name" value="M23_peptidase"/>
    <property type="match status" value="1"/>
</dbReference>